<protein>
    <submittedName>
        <fullName evidence="1">Uncharacterized protein</fullName>
    </submittedName>
</protein>
<name>A0AAV4MSP1_CAEEX</name>
<comment type="caution">
    <text evidence="1">The sequence shown here is derived from an EMBL/GenBank/DDBJ whole genome shotgun (WGS) entry which is preliminary data.</text>
</comment>
<gene>
    <name evidence="1" type="ORF">CEXT_533201</name>
</gene>
<keyword evidence="2" id="KW-1185">Reference proteome</keyword>
<organism evidence="1 2">
    <name type="scientific">Caerostris extrusa</name>
    <name type="common">Bark spider</name>
    <name type="synonym">Caerostris bankana</name>
    <dbReference type="NCBI Taxonomy" id="172846"/>
    <lineage>
        <taxon>Eukaryota</taxon>
        <taxon>Metazoa</taxon>
        <taxon>Ecdysozoa</taxon>
        <taxon>Arthropoda</taxon>
        <taxon>Chelicerata</taxon>
        <taxon>Arachnida</taxon>
        <taxon>Araneae</taxon>
        <taxon>Araneomorphae</taxon>
        <taxon>Entelegynae</taxon>
        <taxon>Araneoidea</taxon>
        <taxon>Araneidae</taxon>
        <taxon>Caerostris</taxon>
    </lineage>
</organism>
<dbReference type="EMBL" id="BPLR01020170">
    <property type="protein sequence ID" value="GIX75487.1"/>
    <property type="molecule type" value="Genomic_DNA"/>
</dbReference>
<reference evidence="1 2" key="1">
    <citation type="submission" date="2021-06" db="EMBL/GenBank/DDBJ databases">
        <title>Caerostris extrusa draft genome.</title>
        <authorList>
            <person name="Kono N."/>
            <person name="Arakawa K."/>
        </authorList>
    </citation>
    <scope>NUCLEOTIDE SEQUENCE [LARGE SCALE GENOMIC DNA]</scope>
</reference>
<dbReference type="AlphaFoldDB" id="A0AAV4MSP1"/>
<evidence type="ECO:0000313" key="1">
    <source>
        <dbReference type="EMBL" id="GIX75487.1"/>
    </source>
</evidence>
<accession>A0AAV4MSP1</accession>
<evidence type="ECO:0000313" key="2">
    <source>
        <dbReference type="Proteomes" id="UP001054945"/>
    </source>
</evidence>
<dbReference type="Proteomes" id="UP001054945">
    <property type="component" value="Unassembled WGS sequence"/>
</dbReference>
<sequence>MHKIHCQVEGEKIMRHGVTQNKTWRDTHRALSKATRHREGVIKSSRQTFFSCRLFFPAALSPQLRQEQVFTSPPLERVLPLFSRLFDLISGNMFLFLPPRGPLVAP</sequence>
<proteinExistence type="predicted"/>